<proteinExistence type="predicted"/>
<reference evidence="1" key="1">
    <citation type="submission" date="2021-05" db="EMBL/GenBank/DDBJ databases">
        <authorList>
            <person name="Alioto T."/>
            <person name="Alioto T."/>
            <person name="Gomez Garrido J."/>
        </authorList>
    </citation>
    <scope>NUCLEOTIDE SEQUENCE</scope>
</reference>
<accession>A0A8D8PVV1</accession>
<protein>
    <submittedName>
        <fullName evidence="1">Uncharacterized protein</fullName>
    </submittedName>
</protein>
<dbReference type="AlphaFoldDB" id="A0A8D8PVV1"/>
<organism evidence="1">
    <name type="scientific">Cacopsylla melanoneura</name>
    <dbReference type="NCBI Taxonomy" id="428564"/>
    <lineage>
        <taxon>Eukaryota</taxon>
        <taxon>Metazoa</taxon>
        <taxon>Ecdysozoa</taxon>
        <taxon>Arthropoda</taxon>
        <taxon>Hexapoda</taxon>
        <taxon>Insecta</taxon>
        <taxon>Pterygota</taxon>
        <taxon>Neoptera</taxon>
        <taxon>Paraneoptera</taxon>
        <taxon>Hemiptera</taxon>
        <taxon>Sternorrhyncha</taxon>
        <taxon>Psylloidea</taxon>
        <taxon>Psyllidae</taxon>
        <taxon>Psyllinae</taxon>
        <taxon>Cacopsylla</taxon>
    </lineage>
</organism>
<dbReference type="EMBL" id="HBUF01037921">
    <property type="protein sequence ID" value="CAG6617137.1"/>
    <property type="molecule type" value="Transcribed_RNA"/>
</dbReference>
<evidence type="ECO:0000313" key="1">
    <source>
        <dbReference type="EMBL" id="CAG6617137.1"/>
    </source>
</evidence>
<name>A0A8D8PVV1_9HEMI</name>
<sequence length="100" mass="12442">MRFSIKIVKKKLRKFQILNVKNHNDFYQFHASIQEFTICKVSSLTLMLYEYELNERKRYSWIVERRNMWNVMYDPRNSGHQCYHLTLFFSPHPELFLYLE</sequence>